<dbReference type="AlphaFoldDB" id="A0A937CZH9"/>
<comment type="caution">
    <text evidence="2">The sequence shown here is derived from an EMBL/GenBank/DDBJ whole genome shotgun (WGS) entry which is preliminary data.</text>
</comment>
<dbReference type="EMBL" id="JAEQMY010000173">
    <property type="protein sequence ID" value="MBL0408253.1"/>
    <property type="molecule type" value="Genomic_DNA"/>
</dbReference>
<feature type="region of interest" description="Disordered" evidence="1">
    <location>
        <begin position="1"/>
        <end position="25"/>
    </location>
</feature>
<dbReference type="Gene3D" id="2.60.40.2810">
    <property type="match status" value="1"/>
</dbReference>
<keyword evidence="3" id="KW-1185">Reference proteome</keyword>
<organism evidence="2 3">
    <name type="scientific">Microvirga aerilata</name>
    <dbReference type="NCBI Taxonomy" id="670292"/>
    <lineage>
        <taxon>Bacteria</taxon>
        <taxon>Pseudomonadati</taxon>
        <taxon>Pseudomonadota</taxon>
        <taxon>Alphaproteobacteria</taxon>
        <taxon>Hyphomicrobiales</taxon>
        <taxon>Methylobacteriaceae</taxon>
        <taxon>Microvirga</taxon>
    </lineage>
</organism>
<dbReference type="InterPro" id="IPR010221">
    <property type="entry name" value="VCBS_dom"/>
</dbReference>
<evidence type="ECO:0000313" key="2">
    <source>
        <dbReference type="EMBL" id="MBL0408253.1"/>
    </source>
</evidence>
<evidence type="ECO:0000256" key="1">
    <source>
        <dbReference type="SAM" id="MobiDB-lite"/>
    </source>
</evidence>
<dbReference type="Pfam" id="PF17963">
    <property type="entry name" value="Big_9"/>
    <property type="match status" value="2"/>
</dbReference>
<protein>
    <submittedName>
        <fullName evidence="2">VCBS domain-containing protein</fullName>
    </submittedName>
</protein>
<feature type="compositionally biased region" description="Low complexity" evidence="1">
    <location>
        <begin position="1"/>
        <end position="13"/>
    </location>
</feature>
<dbReference type="RefSeq" id="WP_202066066.1">
    <property type="nucleotide sequence ID" value="NZ_JAEQMY010000173.1"/>
</dbReference>
<dbReference type="InterPro" id="IPR013783">
    <property type="entry name" value="Ig-like_fold"/>
</dbReference>
<feature type="region of interest" description="Disordered" evidence="1">
    <location>
        <begin position="242"/>
        <end position="268"/>
    </location>
</feature>
<evidence type="ECO:0000313" key="3">
    <source>
        <dbReference type="Proteomes" id="UP000605848"/>
    </source>
</evidence>
<proteinExistence type="predicted"/>
<dbReference type="NCBIfam" id="TIGR01965">
    <property type="entry name" value="VCBS_repeat"/>
    <property type="match status" value="1"/>
</dbReference>
<accession>A0A937CZH9</accession>
<gene>
    <name evidence="2" type="ORF">JKG68_30700</name>
</gene>
<dbReference type="Gene3D" id="2.60.40.10">
    <property type="entry name" value="Immunoglobulins"/>
    <property type="match status" value="1"/>
</dbReference>
<name>A0A937CZH9_9HYPH</name>
<feature type="non-terminal residue" evidence="2">
    <location>
        <position position="268"/>
    </location>
</feature>
<reference evidence="2" key="1">
    <citation type="submission" date="2021-01" db="EMBL/GenBank/DDBJ databases">
        <title>Microvirga sp.</title>
        <authorList>
            <person name="Kim M.K."/>
        </authorList>
    </citation>
    <scope>NUCLEOTIDE SEQUENCE</scope>
    <source>
        <strain evidence="2">5420S-16</strain>
    </source>
</reference>
<dbReference type="Proteomes" id="UP000605848">
    <property type="component" value="Unassembled WGS sequence"/>
</dbReference>
<sequence>MAAKNVTSTAAKPPKAPAPSPVVTAKTAAPDTATITEDAKSSVVSGNVLANDSSGLTVASIGGQPVTSSSSIPGTYGTLAIDGRGKWTYTLNNGDARVQALGENGTLTETFPYIATATDGSTASSSLTVTIKGTNDAPVAKADTGTVAQGGKVTLDVLANDTDVDGLSKTITAVKVPAAQGTAKIVDGKVEFTAAKGFTGEATITYTVSDGKLSAQGNAIVAVTPVTQAPVNQAPVNQAPVAQAGTAEGQEDGGPITGTVTATDKDGD</sequence>